<reference evidence="2 3" key="1">
    <citation type="journal article" date="2015" name="Genome Biol. Evol.">
        <title>Phylogenomic analyses indicate that early fungi evolved digesting cell walls of algal ancestors of land plants.</title>
        <authorList>
            <person name="Chang Y."/>
            <person name="Wang S."/>
            <person name="Sekimoto S."/>
            <person name="Aerts A.L."/>
            <person name="Choi C."/>
            <person name="Clum A."/>
            <person name="LaButti K.M."/>
            <person name="Lindquist E.A."/>
            <person name="Yee Ngan C."/>
            <person name="Ohm R.A."/>
            <person name="Salamov A.A."/>
            <person name="Grigoriev I.V."/>
            <person name="Spatafora J.W."/>
            <person name="Berbee M.L."/>
        </authorList>
    </citation>
    <scope>NUCLEOTIDE SEQUENCE [LARGE SCALE GENOMIC DNA]</scope>
    <source>
        <strain evidence="2 3">NRRL 28638</strain>
    </source>
</reference>
<dbReference type="EMBL" id="KQ964418">
    <property type="protein sequence ID" value="KXN75081.1"/>
    <property type="molecule type" value="Genomic_DNA"/>
</dbReference>
<name>A0A137PJG6_CONC2</name>
<dbReference type="AlphaFoldDB" id="A0A137PJG6"/>
<sequence length="54" mass="6154">MKAQMNNDHLRSDEEAWLPAYTSTPSLIQRPPPPYFTNSSNTEVTQVSIPQYSN</sequence>
<protein>
    <submittedName>
        <fullName evidence="2">Uncharacterized protein</fullName>
    </submittedName>
</protein>
<evidence type="ECO:0000313" key="2">
    <source>
        <dbReference type="EMBL" id="KXN75081.1"/>
    </source>
</evidence>
<evidence type="ECO:0000256" key="1">
    <source>
        <dbReference type="SAM" id="MobiDB-lite"/>
    </source>
</evidence>
<dbReference type="Proteomes" id="UP000070444">
    <property type="component" value="Unassembled WGS sequence"/>
</dbReference>
<gene>
    <name evidence="2" type="ORF">CONCODRAFT_89046</name>
</gene>
<feature type="region of interest" description="Disordered" evidence="1">
    <location>
        <begin position="22"/>
        <end position="54"/>
    </location>
</feature>
<feature type="compositionally biased region" description="Polar residues" evidence="1">
    <location>
        <begin position="36"/>
        <end position="54"/>
    </location>
</feature>
<keyword evidence="3" id="KW-1185">Reference proteome</keyword>
<accession>A0A137PJG6</accession>
<organism evidence="2 3">
    <name type="scientific">Conidiobolus coronatus (strain ATCC 28846 / CBS 209.66 / NRRL 28638)</name>
    <name type="common">Delacroixia coronata</name>
    <dbReference type="NCBI Taxonomy" id="796925"/>
    <lineage>
        <taxon>Eukaryota</taxon>
        <taxon>Fungi</taxon>
        <taxon>Fungi incertae sedis</taxon>
        <taxon>Zoopagomycota</taxon>
        <taxon>Entomophthoromycotina</taxon>
        <taxon>Entomophthoromycetes</taxon>
        <taxon>Entomophthorales</taxon>
        <taxon>Ancylistaceae</taxon>
        <taxon>Conidiobolus</taxon>
    </lineage>
</organism>
<proteinExistence type="predicted"/>
<evidence type="ECO:0000313" key="3">
    <source>
        <dbReference type="Proteomes" id="UP000070444"/>
    </source>
</evidence>